<dbReference type="AlphaFoldDB" id="B7PEG7"/>
<name>B7PEG7_IXOSC</name>
<dbReference type="InterPro" id="IPR024079">
    <property type="entry name" value="MetalloPept_cat_dom_sf"/>
</dbReference>
<evidence type="ECO:0000259" key="1">
    <source>
        <dbReference type="Pfam" id="PF01431"/>
    </source>
</evidence>
<proteinExistence type="predicted"/>
<dbReference type="EMBL" id="ABJB010455825">
    <property type="status" value="NOT_ANNOTATED_CDS"/>
    <property type="molecule type" value="Genomic_DNA"/>
</dbReference>
<dbReference type="InterPro" id="IPR000718">
    <property type="entry name" value="Peptidase_M13"/>
</dbReference>
<dbReference type="Gene3D" id="3.40.390.10">
    <property type="entry name" value="Collagenase (Catalytic Domain)"/>
    <property type="match status" value="1"/>
</dbReference>
<dbReference type="EMBL" id="ABJB010705077">
    <property type="status" value="NOT_ANNOTATED_CDS"/>
    <property type="molecule type" value="Genomic_DNA"/>
</dbReference>
<evidence type="ECO:0000313" key="4">
    <source>
        <dbReference type="Proteomes" id="UP000001555"/>
    </source>
</evidence>
<dbReference type="InParanoid" id="B7PEG7"/>
<evidence type="ECO:0000313" key="2">
    <source>
        <dbReference type="EMBL" id="EEC04989.1"/>
    </source>
</evidence>
<dbReference type="PROSITE" id="PS51885">
    <property type="entry name" value="NEPRILYSIN"/>
    <property type="match status" value="1"/>
</dbReference>
<reference evidence="2 4" key="1">
    <citation type="submission" date="2008-03" db="EMBL/GenBank/DDBJ databases">
        <title>Annotation of Ixodes scapularis.</title>
        <authorList>
            <consortium name="Ixodes scapularis Genome Project Consortium"/>
            <person name="Caler E."/>
            <person name="Hannick L.I."/>
            <person name="Bidwell S."/>
            <person name="Joardar V."/>
            <person name="Thiagarajan M."/>
            <person name="Amedeo P."/>
            <person name="Galinsky K.J."/>
            <person name="Schobel S."/>
            <person name="Inman J."/>
            <person name="Hostetler J."/>
            <person name="Miller J."/>
            <person name="Hammond M."/>
            <person name="Megy K."/>
            <person name="Lawson D."/>
            <person name="Kodira C."/>
            <person name="Sutton G."/>
            <person name="Meyer J."/>
            <person name="Hill C.A."/>
            <person name="Birren B."/>
            <person name="Nene V."/>
            <person name="Collins F."/>
            <person name="Alarcon-Chaidez F."/>
            <person name="Wikel S."/>
            <person name="Strausberg R."/>
        </authorList>
    </citation>
    <scope>NUCLEOTIDE SEQUENCE [LARGE SCALE GENOMIC DNA]</scope>
    <source>
        <strain evidence="4">Wikel</strain>
        <strain evidence="2">Wikel colony</strain>
    </source>
</reference>
<dbReference type="HOGENOM" id="CLU_1397758_0_0_1"/>
<dbReference type="EMBL" id="DS695319">
    <property type="protein sequence ID" value="EEC04989.1"/>
    <property type="molecule type" value="Genomic_DNA"/>
</dbReference>
<dbReference type="GO" id="GO:0004222">
    <property type="term" value="F:metalloendopeptidase activity"/>
    <property type="evidence" value="ECO:0007669"/>
    <property type="project" value="InterPro"/>
</dbReference>
<keyword evidence="4" id="KW-1185">Reference proteome</keyword>
<accession>B7PEG7</accession>
<dbReference type="GO" id="GO:0006508">
    <property type="term" value="P:proteolysis"/>
    <property type="evidence" value="ECO:0007669"/>
    <property type="project" value="InterPro"/>
</dbReference>
<dbReference type="Proteomes" id="UP000001555">
    <property type="component" value="Unassembled WGS sequence"/>
</dbReference>
<evidence type="ECO:0000313" key="3">
    <source>
        <dbReference type="EnsemblMetazoa" id="ISCW018093-PA"/>
    </source>
</evidence>
<sequence length="195" mass="23197">MYGHNYMDLEANVFRKAKIIFKIMRGIMKAYDTIGAFINERGLFENWVTGYALQQTSVLERCIQRNIRRELKPPLSVVENFVDYIAMKGAATYYRKLVRTLAYPRVDYRLDSYKILSSQELFFHAIGEDFCQRMRKHSRARFRTDDFTLNRLRVKYVFDSMEFFLETYACVKRTKCKVLESDRIEEDKSLPASII</sequence>
<dbReference type="Pfam" id="PF01431">
    <property type="entry name" value="Peptidase_M13"/>
    <property type="match status" value="1"/>
</dbReference>
<dbReference type="VEuPathDB" id="VectorBase:ISCW018093"/>
<dbReference type="InterPro" id="IPR018497">
    <property type="entry name" value="Peptidase_M13_C"/>
</dbReference>
<gene>
    <name evidence="2" type="ORF">IscW_ISCW018093</name>
</gene>
<feature type="domain" description="Peptidase M13 C-terminal" evidence="1">
    <location>
        <begin position="69"/>
        <end position="176"/>
    </location>
</feature>
<dbReference type="PaxDb" id="6945-B7PEG7"/>
<dbReference type="SUPFAM" id="SSF55486">
    <property type="entry name" value="Metalloproteases ('zincins'), catalytic domain"/>
    <property type="match status" value="1"/>
</dbReference>
<protein>
    <recommendedName>
        <fullName evidence="1">Peptidase M13 C-terminal domain-containing protein</fullName>
    </recommendedName>
</protein>
<dbReference type="EnsemblMetazoa" id="ISCW018093-RA">
    <property type="protein sequence ID" value="ISCW018093-PA"/>
    <property type="gene ID" value="ISCW018093"/>
</dbReference>
<organism>
    <name type="scientific">Ixodes scapularis</name>
    <name type="common">Black-legged tick</name>
    <name type="synonym">Deer tick</name>
    <dbReference type="NCBI Taxonomy" id="6945"/>
    <lineage>
        <taxon>Eukaryota</taxon>
        <taxon>Metazoa</taxon>
        <taxon>Ecdysozoa</taxon>
        <taxon>Arthropoda</taxon>
        <taxon>Chelicerata</taxon>
        <taxon>Arachnida</taxon>
        <taxon>Acari</taxon>
        <taxon>Parasitiformes</taxon>
        <taxon>Ixodida</taxon>
        <taxon>Ixodoidea</taxon>
        <taxon>Ixodidae</taxon>
        <taxon>Ixodinae</taxon>
        <taxon>Ixodes</taxon>
    </lineage>
</organism>
<reference evidence="3" key="2">
    <citation type="submission" date="2020-05" db="UniProtKB">
        <authorList>
            <consortium name="EnsemblMetazoa"/>
        </authorList>
    </citation>
    <scope>IDENTIFICATION</scope>
    <source>
        <strain evidence="3">wikel</strain>
    </source>
</reference>
<dbReference type="VEuPathDB" id="VectorBase:ISCI018093"/>